<keyword evidence="1" id="KW-1133">Transmembrane helix</keyword>
<dbReference type="OrthoDB" id="5148443at2759"/>
<feature type="transmembrane region" description="Helical" evidence="1">
    <location>
        <begin position="276"/>
        <end position="296"/>
    </location>
</feature>
<keyword evidence="3" id="KW-1185">Reference proteome</keyword>
<accession>A0A2T2NPM7</accession>
<feature type="transmembrane region" description="Helical" evidence="1">
    <location>
        <begin position="237"/>
        <end position="256"/>
    </location>
</feature>
<evidence type="ECO:0000256" key="1">
    <source>
        <dbReference type="SAM" id="Phobius"/>
    </source>
</evidence>
<feature type="transmembrane region" description="Helical" evidence="1">
    <location>
        <begin position="121"/>
        <end position="145"/>
    </location>
</feature>
<proteinExistence type="predicted"/>
<protein>
    <recommendedName>
        <fullName evidence="4">Cytochrome b561 domain-containing protein</fullName>
    </recommendedName>
</protein>
<gene>
    <name evidence="2" type="ORF">BS50DRAFT_574084</name>
</gene>
<name>A0A2T2NPM7_CORCC</name>
<evidence type="ECO:0000313" key="2">
    <source>
        <dbReference type="EMBL" id="PSN67381.1"/>
    </source>
</evidence>
<dbReference type="EMBL" id="KZ678135">
    <property type="protein sequence ID" value="PSN67381.1"/>
    <property type="molecule type" value="Genomic_DNA"/>
</dbReference>
<dbReference type="Proteomes" id="UP000240883">
    <property type="component" value="Unassembled WGS sequence"/>
</dbReference>
<keyword evidence="1" id="KW-0472">Membrane</keyword>
<dbReference type="AlphaFoldDB" id="A0A2T2NPM7"/>
<keyword evidence="1" id="KW-0812">Transmembrane</keyword>
<organism evidence="2 3">
    <name type="scientific">Corynespora cassiicola Philippines</name>
    <dbReference type="NCBI Taxonomy" id="1448308"/>
    <lineage>
        <taxon>Eukaryota</taxon>
        <taxon>Fungi</taxon>
        <taxon>Dikarya</taxon>
        <taxon>Ascomycota</taxon>
        <taxon>Pezizomycotina</taxon>
        <taxon>Dothideomycetes</taxon>
        <taxon>Pleosporomycetidae</taxon>
        <taxon>Pleosporales</taxon>
        <taxon>Corynesporascaceae</taxon>
        <taxon>Corynespora</taxon>
    </lineage>
</organism>
<feature type="transmembrane region" description="Helical" evidence="1">
    <location>
        <begin position="199"/>
        <end position="217"/>
    </location>
</feature>
<evidence type="ECO:0008006" key="4">
    <source>
        <dbReference type="Google" id="ProtNLM"/>
    </source>
</evidence>
<reference evidence="2 3" key="1">
    <citation type="journal article" date="2018" name="Front. Microbiol.">
        <title>Genome-Wide Analysis of Corynespora cassiicola Leaf Fall Disease Putative Effectors.</title>
        <authorList>
            <person name="Lopez D."/>
            <person name="Ribeiro S."/>
            <person name="Label P."/>
            <person name="Fumanal B."/>
            <person name="Venisse J.S."/>
            <person name="Kohler A."/>
            <person name="de Oliveira R.R."/>
            <person name="Labutti K."/>
            <person name="Lipzen A."/>
            <person name="Lail K."/>
            <person name="Bauer D."/>
            <person name="Ohm R.A."/>
            <person name="Barry K.W."/>
            <person name="Spatafora J."/>
            <person name="Grigoriev I.V."/>
            <person name="Martin F.M."/>
            <person name="Pujade-Renaud V."/>
        </authorList>
    </citation>
    <scope>NUCLEOTIDE SEQUENCE [LARGE SCALE GENOMIC DNA]</scope>
    <source>
        <strain evidence="2 3">Philippines</strain>
    </source>
</reference>
<sequence length="328" mass="36294">MILLSLLHTRVDAYREAASFQVSKRSVGCFQSASDEFYIKDFLQEHLDDLSKDTHCWSHPGFDGLKDLLTRNITANPLANITLPTCPVFIKSGGHNFTVDLREDTYNINGVSEYVLIPLTFIHVGCMTLAFFIVYPIILMLASAASLCSLVNKPIYISKIHRWQTILQLGFLVPLGTIGLVCGICAIGSGKHLNTEHGISGLITVSLSAAAIPLFFIQKFLYKPTAVNEGSRLRKWLGYLDMAVCQLLLLASSFALPDGIDDLAVVTLCGTNEVSTSLAFSIGMGVAFVWNSAMVAMTIQWWLERRVNANEEGKTWTKRLTKVVRRQS</sequence>
<evidence type="ECO:0000313" key="3">
    <source>
        <dbReference type="Proteomes" id="UP000240883"/>
    </source>
</evidence>
<feature type="transmembrane region" description="Helical" evidence="1">
    <location>
        <begin position="166"/>
        <end position="187"/>
    </location>
</feature>